<dbReference type="AlphaFoldDB" id="A0A0U3ABF9"/>
<proteinExistence type="predicted"/>
<sequence length="38" mass="4516">MHWDGIHNMGYMVDELAPHLRDNWVFYTGGFIANHIEK</sequence>
<organism evidence="1">
    <name type="scientific">Campylobacter jejuni subsp. jejuni</name>
    <dbReference type="NCBI Taxonomy" id="32022"/>
    <lineage>
        <taxon>Bacteria</taxon>
        <taxon>Pseudomonadati</taxon>
        <taxon>Campylobacterota</taxon>
        <taxon>Epsilonproteobacteria</taxon>
        <taxon>Campylobacterales</taxon>
        <taxon>Campylobacteraceae</taxon>
        <taxon>Campylobacter</taxon>
    </lineage>
</organism>
<protein>
    <submittedName>
        <fullName evidence="1">Uncharacterized protein</fullName>
    </submittedName>
</protein>
<dbReference type="EMBL" id="KT868849">
    <property type="protein sequence ID" value="ALT32024.1"/>
    <property type="molecule type" value="Genomic_DNA"/>
</dbReference>
<name>A0A0U3ABF9_CAMJU</name>
<reference evidence="1" key="1">
    <citation type="journal article" date="2015" name="PLoS ONE">
        <title>Updated Campylobacter jejuni Capsule PCR Multiplex Typing System and Its Application to Clinical Isolates from South and Southeast Asia.</title>
        <authorList>
            <person name="Poly F."/>
            <person name="Serichantalergs O."/>
            <person name="Kuroiwa J."/>
            <person name="Pootong P."/>
            <person name="Mason C."/>
            <person name="Guerry P."/>
            <person name="Parker C.T."/>
        </authorList>
    </citation>
    <scope>NUCLEOTIDE SEQUENCE</scope>
    <source>
        <strain evidence="1">HS21</strain>
    </source>
</reference>
<evidence type="ECO:0000313" key="1">
    <source>
        <dbReference type="EMBL" id="ALT32024.1"/>
    </source>
</evidence>
<accession>A0A0U3ABF9</accession>